<keyword evidence="2" id="KW-0969">Cilium</keyword>
<dbReference type="PANTHER" id="PTHR39185">
    <property type="entry name" value="SWARMING MOTILITY PROTEIN SWRD"/>
    <property type="match status" value="1"/>
</dbReference>
<keyword evidence="2" id="KW-0966">Cell projection</keyword>
<feature type="compositionally biased region" description="Basic and acidic residues" evidence="1">
    <location>
        <begin position="78"/>
        <end position="90"/>
    </location>
</feature>
<evidence type="ECO:0000313" key="2">
    <source>
        <dbReference type="EMBL" id="PRY18210.1"/>
    </source>
</evidence>
<dbReference type="PANTHER" id="PTHR39185:SF1">
    <property type="entry name" value="SWARMING MOTILITY PROTEIN SWRD"/>
    <property type="match status" value="1"/>
</dbReference>
<sequence length="112" mass="12098">MILVTRLNGSVFAVNPDLIQRVDSTPDTVITLVDGAKFVVTEPLSEIVERVMAFRARVVATAHSLEETGTADVLELPTHPDAHSGARPTDHQTTSEADGTLPAPVPLHRRRP</sequence>
<dbReference type="Pfam" id="PF06289">
    <property type="entry name" value="FlbD"/>
    <property type="match status" value="1"/>
</dbReference>
<dbReference type="InterPro" id="IPR009384">
    <property type="entry name" value="SwrD-like"/>
</dbReference>
<dbReference type="Proteomes" id="UP000238083">
    <property type="component" value="Unassembled WGS sequence"/>
</dbReference>
<comment type="caution">
    <text evidence="2">The sequence shown here is derived from an EMBL/GenBank/DDBJ whole genome shotgun (WGS) entry which is preliminary data.</text>
</comment>
<proteinExistence type="predicted"/>
<dbReference type="OrthoDB" id="9799862at2"/>
<keyword evidence="2" id="KW-0282">Flagellum</keyword>
<dbReference type="RefSeq" id="WP_106206521.1">
    <property type="nucleotide sequence ID" value="NZ_PVZF01000001.1"/>
</dbReference>
<gene>
    <name evidence="2" type="ORF">CLV37_101455</name>
</gene>
<keyword evidence="3" id="KW-1185">Reference proteome</keyword>
<evidence type="ECO:0000313" key="3">
    <source>
        <dbReference type="Proteomes" id="UP000238083"/>
    </source>
</evidence>
<reference evidence="2 3" key="1">
    <citation type="submission" date="2018-03" db="EMBL/GenBank/DDBJ databases">
        <title>Genomic Encyclopedia of Archaeal and Bacterial Type Strains, Phase II (KMG-II): from individual species to whole genera.</title>
        <authorList>
            <person name="Goeker M."/>
        </authorList>
    </citation>
    <scope>NUCLEOTIDE SEQUENCE [LARGE SCALE GENOMIC DNA]</scope>
    <source>
        <strain evidence="2 3">DSM 19711</strain>
    </source>
</reference>
<dbReference type="AlphaFoldDB" id="A0A2T0RAP7"/>
<feature type="region of interest" description="Disordered" evidence="1">
    <location>
        <begin position="67"/>
        <end position="112"/>
    </location>
</feature>
<organism evidence="2 3">
    <name type="scientific">Kineococcus rhizosphaerae</name>
    <dbReference type="NCBI Taxonomy" id="559628"/>
    <lineage>
        <taxon>Bacteria</taxon>
        <taxon>Bacillati</taxon>
        <taxon>Actinomycetota</taxon>
        <taxon>Actinomycetes</taxon>
        <taxon>Kineosporiales</taxon>
        <taxon>Kineosporiaceae</taxon>
        <taxon>Kineococcus</taxon>
    </lineage>
</organism>
<protein>
    <submittedName>
        <fullName evidence="2">Flagellar protein FlbD</fullName>
    </submittedName>
</protein>
<accession>A0A2T0RAP7</accession>
<evidence type="ECO:0000256" key="1">
    <source>
        <dbReference type="SAM" id="MobiDB-lite"/>
    </source>
</evidence>
<dbReference type="EMBL" id="PVZF01000001">
    <property type="protein sequence ID" value="PRY18210.1"/>
    <property type="molecule type" value="Genomic_DNA"/>
</dbReference>
<name>A0A2T0RAP7_9ACTN</name>